<evidence type="ECO:0000256" key="3">
    <source>
        <dbReference type="ARBA" id="ARBA00022676"/>
    </source>
</evidence>
<protein>
    <recommendedName>
        <fullName evidence="8">Glycosyltransferase family 92 protein</fullName>
        <ecNumber evidence="8">2.4.1.-</ecNumber>
    </recommendedName>
</protein>
<dbReference type="PANTHER" id="PTHR21461:SF87">
    <property type="entry name" value="GH12965P"/>
    <property type="match status" value="1"/>
</dbReference>
<accession>A0A8L8JUY7</accession>
<keyword evidence="6" id="KW-1133">Transmembrane helix</keyword>
<evidence type="ECO:0000313" key="10">
    <source>
        <dbReference type="WBParaSite" id="HPBE_0000487801-mRNA-1"/>
    </source>
</evidence>
<dbReference type="PANTHER" id="PTHR21461">
    <property type="entry name" value="GLYCOSYLTRANSFERASE FAMILY 92 PROTEIN"/>
    <property type="match status" value="1"/>
</dbReference>
<evidence type="ECO:0000256" key="5">
    <source>
        <dbReference type="ARBA" id="ARBA00022692"/>
    </source>
</evidence>
<evidence type="ECO:0000256" key="8">
    <source>
        <dbReference type="RuleBase" id="RU366017"/>
    </source>
</evidence>
<evidence type="ECO:0000256" key="2">
    <source>
        <dbReference type="ARBA" id="ARBA00007647"/>
    </source>
</evidence>
<comment type="similarity">
    <text evidence="2 8">Belongs to the glycosyltransferase 92 family.</text>
</comment>
<dbReference type="AlphaFoldDB" id="A0A8L8JUY7"/>
<reference evidence="10" key="1">
    <citation type="submission" date="2019-09" db="UniProtKB">
        <authorList>
            <consortium name="WormBaseParasite"/>
        </authorList>
    </citation>
    <scope>IDENTIFICATION</scope>
</reference>
<evidence type="ECO:0000256" key="7">
    <source>
        <dbReference type="ARBA" id="ARBA00023136"/>
    </source>
</evidence>
<dbReference type="WBParaSite" id="HPBE_0000487801-mRNA-1">
    <property type="protein sequence ID" value="HPBE_0000487801-mRNA-1"/>
    <property type="gene ID" value="HPBE_0000487801"/>
</dbReference>
<name>A0A8L8JUY7_HELPZ</name>
<dbReference type="Pfam" id="PF01697">
    <property type="entry name" value="Glyco_transf_92"/>
    <property type="match status" value="1"/>
</dbReference>
<dbReference type="GO" id="GO:0016757">
    <property type="term" value="F:glycosyltransferase activity"/>
    <property type="evidence" value="ECO:0007669"/>
    <property type="project" value="UniProtKB-UniRule"/>
</dbReference>
<dbReference type="GO" id="GO:0016020">
    <property type="term" value="C:membrane"/>
    <property type="evidence" value="ECO:0007669"/>
    <property type="project" value="UniProtKB-SubCell"/>
</dbReference>
<sequence>LPKSFVNITSRTYALGAIHDARKGNMAAPCVRVLLVARFTQRFQCRFTSGAIVDGGKLYEMSENHAMAYGVYFLNCPVPDDEIVGDTVEVRCSFIARVPVIYNISKLVEAERYIYELTICLPFLFGRRYSGATLVEVFLMFRISLFVYLLHPRCCFIFSQHMALHTIRKLSRLRLPVDFKKIWHHGQLVAITDCLYRGMGVSRFVAFHDLDEFLIPQVSRSSTLNALFEENVASIPPSYVQISAKQTDCVVRPEMIFEQGIHHTSRVIQDHYVSPLVSNDILRLYHYKVSDGSKTDDTILENYGKLLRQRFEDVVERIGLYRSP</sequence>
<evidence type="ECO:0000256" key="6">
    <source>
        <dbReference type="ARBA" id="ARBA00022989"/>
    </source>
</evidence>
<proteinExistence type="inferred from homology"/>
<dbReference type="GO" id="GO:0005737">
    <property type="term" value="C:cytoplasm"/>
    <property type="evidence" value="ECO:0007669"/>
    <property type="project" value="TreeGrafter"/>
</dbReference>
<keyword evidence="7" id="KW-0472">Membrane</keyword>
<keyword evidence="3 8" id="KW-0328">Glycosyltransferase</keyword>
<evidence type="ECO:0000256" key="1">
    <source>
        <dbReference type="ARBA" id="ARBA00004167"/>
    </source>
</evidence>
<evidence type="ECO:0000313" key="9">
    <source>
        <dbReference type="Proteomes" id="UP000050761"/>
    </source>
</evidence>
<keyword evidence="5" id="KW-0812">Transmembrane</keyword>
<keyword evidence="4 8" id="KW-0808">Transferase</keyword>
<evidence type="ECO:0000256" key="4">
    <source>
        <dbReference type="ARBA" id="ARBA00022679"/>
    </source>
</evidence>
<organism evidence="9 10">
    <name type="scientific">Heligmosomoides polygyrus</name>
    <name type="common">Parasitic roundworm</name>
    <dbReference type="NCBI Taxonomy" id="6339"/>
    <lineage>
        <taxon>Eukaryota</taxon>
        <taxon>Metazoa</taxon>
        <taxon>Ecdysozoa</taxon>
        <taxon>Nematoda</taxon>
        <taxon>Chromadorea</taxon>
        <taxon>Rhabditida</taxon>
        <taxon>Rhabditina</taxon>
        <taxon>Rhabditomorpha</taxon>
        <taxon>Strongyloidea</taxon>
        <taxon>Heligmosomidae</taxon>
        <taxon>Heligmosomoides</taxon>
    </lineage>
</organism>
<dbReference type="Proteomes" id="UP000050761">
    <property type="component" value="Unassembled WGS sequence"/>
</dbReference>
<keyword evidence="9" id="KW-1185">Reference proteome</keyword>
<dbReference type="InterPro" id="IPR008166">
    <property type="entry name" value="Glyco_transf_92"/>
</dbReference>
<comment type="subcellular location">
    <subcellularLocation>
        <location evidence="1">Membrane</location>
        <topology evidence="1">Single-pass membrane protein</topology>
    </subcellularLocation>
</comment>
<dbReference type="EC" id="2.4.1.-" evidence="8"/>